<keyword evidence="4" id="KW-1185">Reference proteome</keyword>
<proteinExistence type="predicted"/>
<evidence type="ECO:0000259" key="1">
    <source>
        <dbReference type="Pfam" id="PF00534"/>
    </source>
</evidence>
<evidence type="ECO:0000313" key="3">
    <source>
        <dbReference type="EMBL" id="PSU49837.1"/>
    </source>
</evidence>
<dbReference type="Pfam" id="PF13439">
    <property type="entry name" value="Glyco_transf_4"/>
    <property type="match status" value="1"/>
</dbReference>
<evidence type="ECO:0000313" key="4">
    <source>
        <dbReference type="Proteomes" id="UP000240987"/>
    </source>
</evidence>
<dbReference type="SUPFAM" id="SSF53756">
    <property type="entry name" value="UDP-Glycosyltransferase/glycogen phosphorylase"/>
    <property type="match status" value="1"/>
</dbReference>
<feature type="domain" description="Glycosyl transferase family 1" evidence="1">
    <location>
        <begin position="173"/>
        <end position="334"/>
    </location>
</feature>
<dbReference type="EMBL" id="PYMJ01000005">
    <property type="protein sequence ID" value="PSU49837.1"/>
    <property type="molecule type" value="Genomic_DNA"/>
</dbReference>
<dbReference type="Gene3D" id="3.40.50.2000">
    <property type="entry name" value="Glycogen Phosphorylase B"/>
    <property type="match status" value="2"/>
</dbReference>
<protein>
    <submittedName>
        <fullName evidence="3">Glycosyl transferase family 1</fullName>
    </submittedName>
</protein>
<dbReference type="OrthoDB" id="9775208at2"/>
<name>A0A2T3JLD4_9GAMM</name>
<dbReference type="CDD" id="cd03801">
    <property type="entry name" value="GT4_PimA-like"/>
    <property type="match status" value="1"/>
</dbReference>
<dbReference type="InterPro" id="IPR028098">
    <property type="entry name" value="Glyco_trans_4-like_N"/>
</dbReference>
<dbReference type="GO" id="GO:1901135">
    <property type="term" value="P:carbohydrate derivative metabolic process"/>
    <property type="evidence" value="ECO:0007669"/>
    <property type="project" value="UniProtKB-ARBA"/>
</dbReference>
<organism evidence="3 4">
    <name type="scientific">Photobacterium frigidiphilum</name>
    <dbReference type="NCBI Taxonomy" id="264736"/>
    <lineage>
        <taxon>Bacteria</taxon>
        <taxon>Pseudomonadati</taxon>
        <taxon>Pseudomonadota</taxon>
        <taxon>Gammaproteobacteria</taxon>
        <taxon>Vibrionales</taxon>
        <taxon>Vibrionaceae</taxon>
        <taxon>Photobacterium</taxon>
    </lineage>
</organism>
<accession>A0A2T3JLD4</accession>
<dbReference type="PANTHER" id="PTHR12526:SF630">
    <property type="entry name" value="GLYCOSYLTRANSFERASE"/>
    <property type="match status" value="1"/>
</dbReference>
<dbReference type="InterPro" id="IPR001296">
    <property type="entry name" value="Glyco_trans_1"/>
</dbReference>
<gene>
    <name evidence="3" type="ORF">C9J12_06900</name>
</gene>
<comment type="caution">
    <text evidence="3">The sequence shown here is derived from an EMBL/GenBank/DDBJ whole genome shotgun (WGS) entry which is preliminary data.</text>
</comment>
<dbReference type="AlphaFoldDB" id="A0A2T3JLD4"/>
<dbReference type="GO" id="GO:0016757">
    <property type="term" value="F:glycosyltransferase activity"/>
    <property type="evidence" value="ECO:0007669"/>
    <property type="project" value="InterPro"/>
</dbReference>
<dbReference type="PANTHER" id="PTHR12526">
    <property type="entry name" value="GLYCOSYLTRANSFERASE"/>
    <property type="match status" value="1"/>
</dbReference>
<keyword evidence="3" id="KW-0808">Transferase</keyword>
<sequence>MKILIASSYKHAWNSVRPEAEMFIEMVKQGHQVTVVTQGDADYVARFRDNGVKVIDCYPTKKICPTTIKTIHHELKDGDYDICYGFNSKTIPNAAFACIGTKAKMVTYRGTTGGLYRHDPSAYLTHLHPKVSGIVCVSNAVRDDVRQRVWQFKENVTTIYKGHQLDWYKVEPTKRGDFGLGEDTIVAVCAAHVRPSKGISVLIEATHHINNPNFHLLLVGSGFEPHLDQIKQSPMSSRIHVVGHRQDVPSIMAMADFQVQPSISGEGLPRTIIEAMANGTTSVVTTTGGSPELVDDGVSGYVVPTGDATAFAEAMNKLISDRKKIHTFSLAAKQKLNKEFNATQTVEKHIHFFSSLLVND</sequence>
<dbReference type="Pfam" id="PF00534">
    <property type="entry name" value="Glycos_transf_1"/>
    <property type="match status" value="1"/>
</dbReference>
<reference evidence="3 4" key="1">
    <citation type="submission" date="2018-01" db="EMBL/GenBank/DDBJ databases">
        <title>Whole genome sequencing of Histamine producing bacteria.</title>
        <authorList>
            <person name="Butler K."/>
        </authorList>
    </citation>
    <scope>NUCLEOTIDE SEQUENCE [LARGE SCALE GENOMIC DNA]</scope>
    <source>
        <strain evidence="3 4">JCM 12947</strain>
    </source>
</reference>
<dbReference type="Proteomes" id="UP000240987">
    <property type="component" value="Unassembled WGS sequence"/>
</dbReference>
<evidence type="ECO:0000259" key="2">
    <source>
        <dbReference type="Pfam" id="PF13439"/>
    </source>
</evidence>
<dbReference type="RefSeq" id="WP_107242049.1">
    <property type="nucleotide sequence ID" value="NZ_PYMJ01000005.1"/>
</dbReference>
<feature type="domain" description="Glycosyltransferase subfamily 4-like N-terminal" evidence="2">
    <location>
        <begin position="25"/>
        <end position="164"/>
    </location>
</feature>